<keyword evidence="2" id="KW-1185">Reference proteome</keyword>
<gene>
    <name evidence="1" type="ORF">F0L46_00470</name>
</gene>
<proteinExistence type="predicted"/>
<reference evidence="1 2" key="2">
    <citation type="submission" date="2019-09" db="EMBL/GenBank/DDBJ databases">
        <authorList>
            <person name="Jin C."/>
        </authorList>
    </citation>
    <scope>NUCLEOTIDE SEQUENCE [LARGE SCALE GENOMIC DNA]</scope>
    <source>
        <strain evidence="1 2">BN140002</strain>
    </source>
</reference>
<reference evidence="1 2" key="1">
    <citation type="submission" date="2019-09" db="EMBL/GenBank/DDBJ databases">
        <title>Salinarimonas rosea gen. nov., sp. nov., a new member of the a-2 subgroup of the Proteobacteria.</title>
        <authorList>
            <person name="Liu J."/>
        </authorList>
    </citation>
    <scope>NUCLEOTIDE SEQUENCE [LARGE SCALE GENOMIC DNA]</scope>
    <source>
        <strain evidence="1 2">BN140002</strain>
    </source>
</reference>
<comment type="caution">
    <text evidence="1">The sequence shown here is derived from an EMBL/GenBank/DDBJ whole genome shotgun (WGS) entry which is preliminary data.</text>
</comment>
<name>A0A5B2W1F8_9HYPH</name>
<dbReference type="EMBL" id="VUOA01000002">
    <property type="protein sequence ID" value="KAA2244297.1"/>
    <property type="molecule type" value="Genomic_DNA"/>
</dbReference>
<evidence type="ECO:0000313" key="1">
    <source>
        <dbReference type="EMBL" id="KAA2244297.1"/>
    </source>
</evidence>
<dbReference type="InterPro" id="IPR019285">
    <property type="entry name" value="DUF2336"/>
</dbReference>
<dbReference type="OrthoDB" id="8437243at2"/>
<dbReference type="Proteomes" id="UP000323142">
    <property type="component" value="Unassembled WGS sequence"/>
</dbReference>
<dbReference type="AlphaFoldDB" id="A0A5B2W1F8"/>
<dbReference type="Pfam" id="PF10098">
    <property type="entry name" value="DUF2336"/>
    <property type="match status" value="1"/>
</dbReference>
<evidence type="ECO:0000313" key="2">
    <source>
        <dbReference type="Proteomes" id="UP000323142"/>
    </source>
</evidence>
<organism evidence="1 2">
    <name type="scientific">Salinarimonas soli</name>
    <dbReference type="NCBI Taxonomy" id="1638099"/>
    <lineage>
        <taxon>Bacteria</taxon>
        <taxon>Pseudomonadati</taxon>
        <taxon>Pseudomonadota</taxon>
        <taxon>Alphaproteobacteria</taxon>
        <taxon>Hyphomicrobiales</taxon>
        <taxon>Salinarimonadaceae</taxon>
        <taxon>Salinarimonas</taxon>
    </lineage>
</organism>
<sequence>MAMEQAAGPPTLHDKLEGLAALGAGLGPDHVLDFLVDVLTIRGWRLTEERRRVCAELIWKMTRLASGGGRRQAARRLATLDSAPSDLLMALAREPIDVAEPVLRYGRNLRGDHLLQVISEEGVEHLRALATRPELSEATTTLMLLRGDREALLACLGNRRARIARATFSALGTAAVTDAGLRGALAGRGDLPDTVVDTLWPHLDVELKSRLLAAGFAYGPDQLGEFRAETARRPAVPASDPTAAVLGLDEPPSLIEAAWILSAAAGIEEGLAFNLLRGAYERGVVLLARLAGLDERAFLRIACSAASLKVRTPNVNGALRAFAQATPEEARAVLGRIKV</sequence>
<accession>A0A5B2W1F8</accession>
<protein>
    <submittedName>
        <fullName evidence="1">DUF2336 domain-containing protein</fullName>
    </submittedName>
</protein>